<dbReference type="AlphaFoldDB" id="A0A2Z6GEM9"/>
<protein>
    <submittedName>
        <fullName evidence="1">Uncharacterized protein</fullName>
    </submittedName>
</protein>
<organism evidence="1 2">
    <name type="scientific">Ferriphaselus amnicola</name>
    <dbReference type="NCBI Taxonomy" id="1188319"/>
    <lineage>
        <taxon>Bacteria</taxon>
        <taxon>Pseudomonadati</taxon>
        <taxon>Pseudomonadota</taxon>
        <taxon>Betaproteobacteria</taxon>
        <taxon>Nitrosomonadales</taxon>
        <taxon>Gallionellaceae</taxon>
        <taxon>Ferriphaselus</taxon>
    </lineage>
</organism>
<accession>A0A2Z6GEM9</accession>
<dbReference type="EMBL" id="AP018738">
    <property type="protein sequence ID" value="BBE51779.1"/>
    <property type="molecule type" value="Genomic_DNA"/>
</dbReference>
<dbReference type="KEGG" id="fam:OYT1_ch2263"/>
<evidence type="ECO:0000313" key="2">
    <source>
        <dbReference type="Proteomes" id="UP000033070"/>
    </source>
</evidence>
<keyword evidence="2" id="KW-1185">Reference proteome</keyword>
<name>A0A2Z6GEM9_9PROT</name>
<proteinExistence type="predicted"/>
<evidence type="ECO:0000313" key="1">
    <source>
        <dbReference type="EMBL" id="BBE51779.1"/>
    </source>
</evidence>
<sequence>MTAAALVMSVLHQPEPVVMSWPLHKLFMYAGIAAAMSGTTFD</sequence>
<gene>
    <name evidence="1" type="ORF">OYT1_ch2263</name>
</gene>
<dbReference type="Proteomes" id="UP000033070">
    <property type="component" value="Chromosome"/>
</dbReference>
<reference evidence="1 2" key="1">
    <citation type="submission" date="2018-06" db="EMBL/GenBank/DDBJ databases">
        <title>OYT1 Genome Sequencing.</title>
        <authorList>
            <person name="Kato S."/>
            <person name="Itoh T."/>
            <person name="Ohkuma M."/>
        </authorList>
    </citation>
    <scope>NUCLEOTIDE SEQUENCE [LARGE SCALE GENOMIC DNA]</scope>
    <source>
        <strain evidence="1 2">OYT1</strain>
    </source>
</reference>